<sequence>MSATATPADTTSPVTFYIIAAIIVLGLVVGTALYGLLGLTVWMVILTLAIFVTLIGISIS</sequence>
<accession>A0ABX3MQD2</accession>
<keyword evidence="1" id="KW-0812">Transmembrane</keyword>
<dbReference type="Proteomes" id="UP000242224">
    <property type="component" value="Unassembled WGS sequence"/>
</dbReference>
<dbReference type="EMBL" id="MPZS01000001">
    <property type="protein sequence ID" value="OOY13425.1"/>
    <property type="molecule type" value="Genomic_DNA"/>
</dbReference>
<keyword evidence="3" id="KW-1185">Reference proteome</keyword>
<reference evidence="2 3" key="1">
    <citation type="submission" date="2016-11" db="EMBL/GenBank/DDBJ databases">
        <title>A multilocus sequence analysis scheme for characterization of bacteria in the genus Thioclava.</title>
        <authorList>
            <person name="Liu Y."/>
            <person name="Shao Z."/>
        </authorList>
    </citation>
    <scope>NUCLEOTIDE SEQUENCE [LARGE SCALE GENOMIC DNA]</scope>
    <source>
        <strain evidence="2 3">11.10-0-13</strain>
    </source>
</reference>
<evidence type="ECO:0000256" key="1">
    <source>
        <dbReference type="SAM" id="Phobius"/>
    </source>
</evidence>
<keyword evidence="1" id="KW-0472">Membrane</keyword>
<evidence type="ECO:0000313" key="3">
    <source>
        <dbReference type="Proteomes" id="UP000242224"/>
    </source>
</evidence>
<feature type="transmembrane region" description="Helical" evidence="1">
    <location>
        <begin position="14"/>
        <end position="34"/>
    </location>
</feature>
<proteinExistence type="predicted"/>
<name>A0ABX3MQD2_9RHOB</name>
<evidence type="ECO:0000313" key="2">
    <source>
        <dbReference type="EMBL" id="OOY13425.1"/>
    </source>
</evidence>
<feature type="transmembrane region" description="Helical" evidence="1">
    <location>
        <begin position="41"/>
        <end position="59"/>
    </location>
</feature>
<dbReference type="RefSeq" id="WP_078525586.1">
    <property type="nucleotide sequence ID" value="NZ_MPZS01000001.1"/>
</dbReference>
<organism evidence="2 3">
    <name type="scientific">Thioclava marina</name>
    <dbReference type="NCBI Taxonomy" id="1915077"/>
    <lineage>
        <taxon>Bacteria</taxon>
        <taxon>Pseudomonadati</taxon>
        <taxon>Pseudomonadota</taxon>
        <taxon>Alphaproteobacteria</taxon>
        <taxon>Rhodobacterales</taxon>
        <taxon>Paracoccaceae</taxon>
        <taxon>Thioclava</taxon>
    </lineage>
</organism>
<keyword evidence="1" id="KW-1133">Transmembrane helix</keyword>
<comment type="caution">
    <text evidence="2">The sequence shown here is derived from an EMBL/GenBank/DDBJ whole genome shotgun (WGS) entry which is preliminary data.</text>
</comment>
<protein>
    <submittedName>
        <fullName evidence="2">Uncharacterized protein</fullName>
    </submittedName>
</protein>
<gene>
    <name evidence="2" type="ORF">BMG00_06525</name>
</gene>